<keyword evidence="7" id="KW-0456">Lyase</keyword>
<dbReference type="PATRIC" id="fig|52689.4.peg.1500"/>
<dbReference type="PANTHER" id="PTHR46036:SF5">
    <property type="entry name" value="LACTOYLGLUTATHIONE LYASE"/>
    <property type="match status" value="1"/>
</dbReference>
<name>A0A0L6TZR8_9FIRM</name>
<feature type="domain" description="VOC" evidence="6">
    <location>
        <begin position="5"/>
        <end position="129"/>
    </location>
</feature>
<proteinExistence type="predicted"/>
<organism evidence="7 8">
    <name type="scientific">Acetobacterium bakii</name>
    <dbReference type="NCBI Taxonomy" id="52689"/>
    <lineage>
        <taxon>Bacteria</taxon>
        <taxon>Bacillati</taxon>
        <taxon>Bacillota</taxon>
        <taxon>Clostridia</taxon>
        <taxon>Eubacteriales</taxon>
        <taxon>Eubacteriaceae</taxon>
        <taxon>Acetobacterium</taxon>
    </lineage>
</organism>
<dbReference type="STRING" id="52689.AKG39_11365"/>
<evidence type="ECO:0000256" key="5">
    <source>
        <dbReference type="ARBA" id="ARBA00033298"/>
    </source>
</evidence>
<gene>
    <name evidence="7" type="ORF">AKG39_11365</name>
</gene>
<dbReference type="OrthoDB" id="192739at2"/>
<dbReference type="GO" id="GO:0019243">
    <property type="term" value="P:methylglyoxal catabolic process to D-lactate via S-lactoyl-glutathione"/>
    <property type="evidence" value="ECO:0007669"/>
    <property type="project" value="TreeGrafter"/>
</dbReference>
<reference evidence="8" key="1">
    <citation type="submission" date="2015-07" db="EMBL/GenBank/DDBJ databases">
        <title>Draft genome sequence of Acetobacterium bakii DSM 8293, a potential psychrophilic chemical producer through syngas fermentation.</title>
        <authorList>
            <person name="Song Y."/>
            <person name="Hwang S."/>
            <person name="Cho B.-K."/>
        </authorList>
    </citation>
    <scope>NUCLEOTIDE SEQUENCE [LARGE SCALE GENOMIC DNA]</scope>
    <source>
        <strain evidence="8">DSM 8239</strain>
    </source>
</reference>
<dbReference type="PANTHER" id="PTHR46036">
    <property type="entry name" value="LACTOYLGLUTATHIONE LYASE"/>
    <property type="match status" value="1"/>
</dbReference>
<dbReference type="GO" id="GO:0005737">
    <property type="term" value="C:cytoplasm"/>
    <property type="evidence" value="ECO:0007669"/>
    <property type="project" value="TreeGrafter"/>
</dbReference>
<evidence type="ECO:0000256" key="2">
    <source>
        <dbReference type="ARBA" id="ARBA00030291"/>
    </source>
</evidence>
<dbReference type="GO" id="GO:0046872">
    <property type="term" value="F:metal ion binding"/>
    <property type="evidence" value="ECO:0007669"/>
    <property type="project" value="UniProtKB-KW"/>
</dbReference>
<dbReference type="RefSeq" id="WP_050740517.1">
    <property type="nucleotide sequence ID" value="NZ_LGYO01000027.1"/>
</dbReference>
<evidence type="ECO:0000259" key="6">
    <source>
        <dbReference type="PROSITE" id="PS51819"/>
    </source>
</evidence>
<dbReference type="PROSITE" id="PS00934">
    <property type="entry name" value="GLYOXALASE_I_1"/>
    <property type="match status" value="1"/>
</dbReference>
<accession>A0A0L6TZR8</accession>
<dbReference type="InterPro" id="IPR029068">
    <property type="entry name" value="Glyas_Bleomycin-R_OHBP_Dase"/>
</dbReference>
<dbReference type="Proteomes" id="UP000036873">
    <property type="component" value="Unassembled WGS sequence"/>
</dbReference>
<protein>
    <recommendedName>
        <fullName evidence="3">Aldoketomutase</fullName>
    </recommendedName>
    <alternativeName>
        <fullName evidence="2">Ketone-aldehyde mutase</fullName>
    </alternativeName>
    <alternativeName>
        <fullName evidence="4">Methylglyoxalase</fullName>
    </alternativeName>
    <alternativeName>
        <fullName evidence="5">S-D-lactoylglutathione methylglyoxal lyase</fullName>
    </alternativeName>
</protein>
<evidence type="ECO:0000313" key="7">
    <source>
        <dbReference type="EMBL" id="KNZ41577.1"/>
    </source>
</evidence>
<dbReference type="PROSITE" id="PS51819">
    <property type="entry name" value="VOC"/>
    <property type="match status" value="1"/>
</dbReference>
<evidence type="ECO:0000256" key="1">
    <source>
        <dbReference type="ARBA" id="ARBA00022723"/>
    </source>
</evidence>
<evidence type="ECO:0000313" key="8">
    <source>
        <dbReference type="Proteomes" id="UP000036873"/>
    </source>
</evidence>
<dbReference type="InterPro" id="IPR018146">
    <property type="entry name" value="Glyoxalase_1_CS"/>
</dbReference>
<evidence type="ECO:0000256" key="4">
    <source>
        <dbReference type="ARBA" id="ARBA00032460"/>
    </source>
</evidence>
<dbReference type="InterPro" id="IPR004360">
    <property type="entry name" value="Glyas_Fos-R_dOase_dom"/>
</dbReference>
<dbReference type="SUPFAM" id="SSF54593">
    <property type="entry name" value="Glyoxalase/Bleomycin resistance protein/Dihydroxybiphenyl dioxygenase"/>
    <property type="match status" value="1"/>
</dbReference>
<dbReference type="Gene3D" id="3.10.180.10">
    <property type="entry name" value="2,3-Dihydroxybiphenyl 1,2-Dioxygenase, domain 1"/>
    <property type="match status" value="1"/>
</dbReference>
<keyword evidence="1" id="KW-0479">Metal-binding</keyword>
<comment type="caution">
    <text evidence="7">The sequence shown here is derived from an EMBL/GenBank/DDBJ whole genome shotgun (WGS) entry which is preliminary data.</text>
</comment>
<dbReference type="EMBL" id="LGYO01000027">
    <property type="protein sequence ID" value="KNZ41577.1"/>
    <property type="molecule type" value="Genomic_DNA"/>
</dbReference>
<evidence type="ECO:0000256" key="3">
    <source>
        <dbReference type="ARBA" id="ARBA00030892"/>
    </source>
</evidence>
<dbReference type="InterPro" id="IPR037523">
    <property type="entry name" value="VOC_core"/>
</dbReference>
<keyword evidence="8" id="KW-1185">Reference proteome</keyword>
<dbReference type="GO" id="GO:0004462">
    <property type="term" value="F:lactoylglutathione lyase activity"/>
    <property type="evidence" value="ECO:0007669"/>
    <property type="project" value="InterPro"/>
</dbReference>
<dbReference type="AlphaFoldDB" id="A0A0L6TZR8"/>
<dbReference type="Pfam" id="PF00903">
    <property type="entry name" value="Glyoxalase"/>
    <property type="match status" value="1"/>
</dbReference>
<sequence length="129" mass="14673">MGKFKIAHTMIRVLDLDHSLEFYKEALGFEEVKRRDEPKYEFTLVFLGDGSPNCHQLELTYNYGQGVPYDLGTAYGHLAVVVDDLETAHADHKAKGYNPTEPKGLSGDGKPRYYFITDPDGYKIEIIRN</sequence>